<keyword evidence="2" id="KW-1185">Reference proteome</keyword>
<reference evidence="1 2" key="1">
    <citation type="journal article" date="2023" name="Sci. Data">
        <title>Genome assembly of the Korean intertidal mud-creeper Batillaria attramentaria.</title>
        <authorList>
            <person name="Patra A.K."/>
            <person name="Ho P.T."/>
            <person name="Jun S."/>
            <person name="Lee S.J."/>
            <person name="Kim Y."/>
            <person name="Won Y.J."/>
        </authorList>
    </citation>
    <scope>NUCLEOTIDE SEQUENCE [LARGE SCALE GENOMIC DNA]</scope>
    <source>
        <strain evidence="1">Wonlab-2016</strain>
    </source>
</reference>
<gene>
    <name evidence="1" type="ORF">BaRGS_00024677</name>
</gene>
<dbReference type="Proteomes" id="UP001519460">
    <property type="component" value="Unassembled WGS sequence"/>
</dbReference>
<protein>
    <submittedName>
        <fullName evidence="1">Uncharacterized protein</fullName>
    </submittedName>
</protein>
<dbReference type="AlphaFoldDB" id="A0ABD0KAG2"/>
<sequence length="89" mass="10229">MPKQQSSNKKNITYKRRKGFADKHFSVGDLVFYANKRRKNGRETRHKKLWMISQKSCRSPGKVLEGVKQLKNVDLLTKATDGTAEGLSY</sequence>
<name>A0ABD0KAG2_9CAEN</name>
<proteinExistence type="predicted"/>
<comment type="caution">
    <text evidence="1">The sequence shown here is derived from an EMBL/GenBank/DDBJ whole genome shotgun (WGS) entry which is preliminary data.</text>
</comment>
<organism evidence="1 2">
    <name type="scientific">Batillaria attramentaria</name>
    <dbReference type="NCBI Taxonomy" id="370345"/>
    <lineage>
        <taxon>Eukaryota</taxon>
        <taxon>Metazoa</taxon>
        <taxon>Spiralia</taxon>
        <taxon>Lophotrochozoa</taxon>
        <taxon>Mollusca</taxon>
        <taxon>Gastropoda</taxon>
        <taxon>Caenogastropoda</taxon>
        <taxon>Sorbeoconcha</taxon>
        <taxon>Cerithioidea</taxon>
        <taxon>Batillariidae</taxon>
        <taxon>Batillaria</taxon>
    </lineage>
</organism>
<accession>A0ABD0KAG2</accession>
<evidence type="ECO:0000313" key="2">
    <source>
        <dbReference type="Proteomes" id="UP001519460"/>
    </source>
</evidence>
<dbReference type="EMBL" id="JACVVK020000216">
    <property type="protein sequence ID" value="KAK7484065.1"/>
    <property type="molecule type" value="Genomic_DNA"/>
</dbReference>
<evidence type="ECO:0000313" key="1">
    <source>
        <dbReference type="EMBL" id="KAK7484065.1"/>
    </source>
</evidence>